<accession>A0A923IES5</accession>
<dbReference type="Pfam" id="PF03372">
    <property type="entry name" value="Exo_endo_phos"/>
    <property type="match status" value="1"/>
</dbReference>
<dbReference type="PANTHER" id="PTHR15822">
    <property type="entry name" value="TRAF AND TNF RECEPTOR-ASSOCIATED PROTEIN"/>
    <property type="match status" value="1"/>
</dbReference>
<dbReference type="EMBL" id="JACONZ010000002">
    <property type="protein sequence ID" value="MBC5581312.1"/>
    <property type="molecule type" value="Genomic_DNA"/>
</dbReference>
<evidence type="ECO:0000313" key="10">
    <source>
        <dbReference type="EMBL" id="MBC5581312.1"/>
    </source>
</evidence>
<dbReference type="PANTHER" id="PTHR15822:SF4">
    <property type="entry name" value="TYROSYL-DNA PHOSPHODIESTERASE 2"/>
    <property type="match status" value="1"/>
</dbReference>
<comment type="cofactor">
    <cofactor evidence="2">
        <name>Mg(2+)</name>
        <dbReference type="ChEBI" id="CHEBI:18420"/>
    </cofactor>
</comment>
<dbReference type="AlphaFoldDB" id="A0A923IES5"/>
<dbReference type="InterPro" id="IPR005135">
    <property type="entry name" value="Endo/exonuclease/phosphatase"/>
</dbReference>
<evidence type="ECO:0000313" key="11">
    <source>
        <dbReference type="Proteomes" id="UP000659630"/>
    </source>
</evidence>
<feature type="domain" description="Endonuclease/exonuclease/phosphatase" evidence="9">
    <location>
        <begin position="106"/>
        <end position="347"/>
    </location>
</feature>
<evidence type="ECO:0000256" key="7">
    <source>
        <dbReference type="ARBA" id="ARBA00022842"/>
    </source>
</evidence>
<dbReference type="GO" id="GO:0006281">
    <property type="term" value="P:DNA repair"/>
    <property type="evidence" value="ECO:0007669"/>
    <property type="project" value="UniProtKB-KW"/>
</dbReference>
<keyword evidence="10" id="KW-0255">Endonuclease</keyword>
<gene>
    <name evidence="10" type="ORF">H8S23_07300</name>
</gene>
<comment type="caution">
    <text evidence="10">The sequence shown here is derived from an EMBL/GenBank/DDBJ whole genome shotgun (WGS) entry which is preliminary data.</text>
</comment>
<dbReference type="Proteomes" id="UP000659630">
    <property type="component" value="Unassembled WGS sequence"/>
</dbReference>
<keyword evidence="5" id="KW-0227">DNA damage</keyword>
<keyword evidence="4" id="KW-0479">Metal-binding</keyword>
<comment type="cofactor">
    <cofactor evidence="1">
        <name>Mn(2+)</name>
        <dbReference type="ChEBI" id="CHEBI:29035"/>
    </cofactor>
</comment>
<dbReference type="GO" id="GO:0016787">
    <property type="term" value="F:hydrolase activity"/>
    <property type="evidence" value="ECO:0007669"/>
    <property type="project" value="UniProtKB-KW"/>
</dbReference>
<keyword evidence="8" id="KW-0234">DNA repair</keyword>
<dbReference type="InterPro" id="IPR051547">
    <property type="entry name" value="TDP2-like"/>
</dbReference>
<dbReference type="Gene3D" id="3.60.10.10">
    <property type="entry name" value="Endonuclease/exonuclease/phosphatase"/>
    <property type="match status" value="1"/>
</dbReference>
<reference evidence="10" key="1">
    <citation type="submission" date="2020-08" db="EMBL/GenBank/DDBJ databases">
        <title>Genome public.</title>
        <authorList>
            <person name="Liu C."/>
            <person name="Sun Q."/>
        </authorList>
    </citation>
    <scope>NUCLEOTIDE SEQUENCE</scope>
    <source>
        <strain evidence="10">BX8</strain>
    </source>
</reference>
<keyword evidence="11" id="KW-1185">Reference proteome</keyword>
<organism evidence="10 11">
    <name type="scientific">Anaerofilum hominis</name>
    <dbReference type="NCBI Taxonomy" id="2763016"/>
    <lineage>
        <taxon>Bacteria</taxon>
        <taxon>Bacillati</taxon>
        <taxon>Bacillota</taxon>
        <taxon>Clostridia</taxon>
        <taxon>Eubacteriales</taxon>
        <taxon>Oscillospiraceae</taxon>
        <taxon>Anaerofilum</taxon>
    </lineage>
</organism>
<name>A0A923IES5_9FIRM</name>
<dbReference type="SUPFAM" id="SSF56219">
    <property type="entry name" value="DNase I-like"/>
    <property type="match status" value="1"/>
</dbReference>
<evidence type="ECO:0000256" key="1">
    <source>
        <dbReference type="ARBA" id="ARBA00001936"/>
    </source>
</evidence>
<evidence type="ECO:0000256" key="2">
    <source>
        <dbReference type="ARBA" id="ARBA00001946"/>
    </source>
</evidence>
<evidence type="ECO:0000256" key="5">
    <source>
        <dbReference type="ARBA" id="ARBA00022763"/>
    </source>
</evidence>
<dbReference type="RefSeq" id="WP_186887671.1">
    <property type="nucleotide sequence ID" value="NZ_JACONZ010000002.1"/>
</dbReference>
<dbReference type="GO" id="GO:0004519">
    <property type="term" value="F:endonuclease activity"/>
    <property type="evidence" value="ECO:0007669"/>
    <property type="project" value="UniProtKB-KW"/>
</dbReference>
<evidence type="ECO:0000259" key="9">
    <source>
        <dbReference type="Pfam" id="PF03372"/>
    </source>
</evidence>
<evidence type="ECO:0000256" key="3">
    <source>
        <dbReference type="ARBA" id="ARBA00022722"/>
    </source>
</evidence>
<proteinExistence type="predicted"/>
<keyword evidence="3" id="KW-0540">Nuclease</keyword>
<evidence type="ECO:0000256" key="4">
    <source>
        <dbReference type="ARBA" id="ARBA00022723"/>
    </source>
</evidence>
<evidence type="ECO:0000256" key="6">
    <source>
        <dbReference type="ARBA" id="ARBA00022801"/>
    </source>
</evidence>
<sequence length="367" mass="40228">MKRGWKRFVAVVGALLGAAVLAVGGYVLYMVVQYDRIPDHQPLAVENPQGAELRRGQAYTAATYNIGFGAYDPDFSFFMDTGTMKDGTPVQGKHGRAQSREIVLSNTQGAVDTLQGLDPDLCLLQEVDTDATRSFHIDQSQMVRQAFLQYGSVFASNFHSAYLAYPLQEMHGSVQAGLLTLSRYAVAQAERRSYPVDESFPTRFFDLDRCFSVQRLPVEGGGELVLINSHMSAYDAGGTVRAAQLELLGGVLREEREKGNYVIVGGDFNHALCGTVQAFASGQQVPDWVFEFSDSDLPEGFHVVEAENLTRVPTCRSSDMPYTPGLNYTAVLDGFIVSDNLTATAENIDTGFAYSDHNPVLLTFVLE</sequence>
<dbReference type="InterPro" id="IPR036691">
    <property type="entry name" value="Endo/exonu/phosph_ase_sf"/>
</dbReference>
<dbReference type="GO" id="GO:0046872">
    <property type="term" value="F:metal ion binding"/>
    <property type="evidence" value="ECO:0007669"/>
    <property type="project" value="UniProtKB-KW"/>
</dbReference>
<evidence type="ECO:0000256" key="8">
    <source>
        <dbReference type="ARBA" id="ARBA00023204"/>
    </source>
</evidence>
<keyword evidence="7" id="KW-0460">Magnesium</keyword>
<keyword evidence="6" id="KW-0378">Hydrolase</keyword>
<protein>
    <submittedName>
        <fullName evidence="10">Endonuclease/exonuclease/phosphatase family protein</fullName>
    </submittedName>
</protein>